<dbReference type="OrthoDB" id="30362at2"/>
<dbReference type="InterPro" id="IPR011990">
    <property type="entry name" value="TPR-like_helical_dom_sf"/>
</dbReference>
<gene>
    <name evidence="1" type="ORF">ODE01S_06900</name>
</gene>
<dbReference type="Proteomes" id="UP000321827">
    <property type="component" value="Unassembled WGS sequence"/>
</dbReference>
<dbReference type="RefSeq" id="WP_147145859.1">
    <property type="nucleotide sequence ID" value="NZ_BJXN01000003.1"/>
</dbReference>
<dbReference type="PANTHER" id="PTHR47691">
    <property type="entry name" value="REGULATOR-RELATED"/>
    <property type="match status" value="1"/>
</dbReference>
<dbReference type="AlphaFoldDB" id="A0A511RK96"/>
<dbReference type="Gene3D" id="3.40.50.300">
    <property type="entry name" value="P-loop containing nucleotide triphosphate hydrolases"/>
    <property type="match status" value="1"/>
</dbReference>
<dbReference type="Gene3D" id="1.25.40.10">
    <property type="entry name" value="Tetratricopeptide repeat domain"/>
    <property type="match status" value="1"/>
</dbReference>
<dbReference type="SMART" id="SM00028">
    <property type="entry name" value="TPR"/>
    <property type="match status" value="6"/>
</dbReference>
<comment type="caution">
    <text evidence="1">The sequence shown here is derived from an EMBL/GenBank/DDBJ whole genome shotgun (WGS) entry which is preliminary data.</text>
</comment>
<dbReference type="InterPro" id="IPR027417">
    <property type="entry name" value="P-loop_NTPase"/>
</dbReference>
<evidence type="ECO:0000313" key="1">
    <source>
        <dbReference type="EMBL" id="GEM89256.1"/>
    </source>
</evidence>
<dbReference type="PANTHER" id="PTHR47691:SF3">
    <property type="entry name" value="HTH-TYPE TRANSCRIPTIONAL REGULATOR RV0890C-RELATED"/>
    <property type="match status" value="1"/>
</dbReference>
<name>A0A511RK96_9DEIN</name>
<accession>A0A511RK96</accession>
<protein>
    <submittedName>
        <fullName evidence="1">Transcriptional activator</fullName>
    </submittedName>
</protein>
<evidence type="ECO:0000313" key="2">
    <source>
        <dbReference type="Proteomes" id="UP000321827"/>
    </source>
</evidence>
<dbReference type="InterPro" id="IPR019734">
    <property type="entry name" value="TPR_rpt"/>
</dbReference>
<dbReference type="EMBL" id="BJXN01000003">
    <property type="protein sequence ID" value="GEM89256.1"/>
    <property type="molecule type" value="Genomic_DNA"/>
</dbReference>
<dbReference type="SUPFAM" id="SSF48452">
    <property type="entry name" value="TPR-like"/>
    <property type="match status" value="2"/>
</dbReference>
<reference evidence="1 2" key="1">
    <citation type="submission" date="2019-07" db="EMBL/GenBank/DDBJ databases">
        <title>Whole genome shotgun sequence of Oceanithermus desulfurans NBRC 100063.</title>
        <authorList>
            <person name="Hosoyama A."/>
            <person name="Uohara A."/>
            <person name="Ohji S."/>
            <person name="Ichikawa N."/>
        </authorList>
    </citation>
    <scope>NUCLEOTIDE SEQUENCE [LARGE SCALE GENOMIC DNA]</scope>
    <source>
        <strain evidence="1 2">NBRC 100063</strain>
    </source>
</reference>
<dbReference type="Pfam" id="PF13424">
    <property type="entry name" value="TPR_12"/>
    <property type="match status" value="1"/>
</dbReference>
<dbReference type="SUPFAM" id="SSF52540">
    <property type="entry name" value="P-loop containing nucleoside triphosphate hydrolases"/>
    <property type="match status" value="1"/>
</dbReference>
<organism evidence="1 2">
    <name type="scientific">Oceanithermus desulfurans NBRC 100063</name>
    <dbReference type="NCBI Taxonomy" id="1227550"/>
    <lineage>
        <taxon>Bacteria</taxon>
        <taxon>Thermotogati</taxon>
        <taxon>Deinococcota</taxon>
        <taxon>Deinococci</taxon>
        <taxon>Thermales</taxon>
        <taxon>Thermaceae</taxon>
        <taxon>Oceanithermus</taxon>
    </lineage>
</organism>
<proteinExistence type="predicted"/>
<sequence length="927" mass="103091">MRLRLLGSLELEGVRFTRPKPLLLLAYLALEGSRERRFLAELFWPEAKRPLGSLSVALTQLNKAHPGAVRAHGRRLYTPLATDVDELIDAVARGAWERAVRLYGGAFAEGLDLCMGHELEEWVYQMRERVAVWVARAHLELGHQALHRGAFDRAREHAEAAYGLERAWGLSDPATTVELLRKSGSPLLDDFVRDHGRTEPVPCRVPRPVARHLGRREELETIERLLVREGQRWVTLVGLAGVGKTRTAIEAAQRFCRRRYFADGVVWLGLDADADADLPARIAEALQLAPGPRRPGWDDLAARIDQRSVCIVLDGIERFHPQAGELARLVVRCPNLHLLATSRVRLGAAEERCLYLDGLSIDPEVPGEPSPAVALFLERARRVQAALGEGVAAVEELCRVWQGHPLAIELAASWADLFPAEELVRRFSPPHLPRPRNGEGDLEALLEEAYEQLPPAARRVFPGLGVFEGGFDVEAAAAVLGADADTLAVLSDRALVWARNGRLGLHPLLRQLALRRLAQRPGEEAEVRSAHARHYLERLSRHVQELNRGDEPALALMRGDHANLRAAWERAAAWGWHDRLAPLAEPLLRFFDRQGRFEEGRRWFEAVLARAKDGGLRAPFALAAAWLWIRLGELETAERLMEGVAAGPDPALDARIEQNRGMLAYRRGDFTSAAEHWRRAAACALESADPWARTAALQNLAIAVFSTGDHEAARRFFLEALATQEAHGHEADMAKTYNNLGNLLRVMGRSDEAERMLNQGLRLARRLGLGQIEPFLLYNLGQLALASGRYEAALGRFAAALEGGRRSRERVLEASCHLNLGLASAQLRRWVEAERHLRQGLAAAWRVGEAAEVARGLVVWARLELAQENPRRACRLLRTALELPELRAHNRREAEELMETLDPGVCPEAPYRSPAEALEDLGVVTPA</sequence>